<feature type="signal peptide" evidence="1">
    <location>
        <begin position="1"/>
        <end position="20"/>
    </location>
</feature>
<gene>
    <name evidence="1" type="primary">lptD</name>
    <name evidence="3" type="ORF">G8O29_11250</name>
</gene>
<evidence type="ECO:0000313" key="4">
    <source>
        <dbReference type="Proteomes" id="UP001515660"/>
    </source>
</evidence>
<comment type="subcellular location">
    <subcellularLocation>
        <location evidence="1">Cell outer membrane</location>
    </subcellularLocation>
</comment>
<proteinExistence type="inferred from homology"/>
<dbReference type="Pfam" id="PF04453">
    <property type="entry name" value="LptD"/>
    <property type="match status" value="1"/>
</dbReference>
<comment type="subunit">
    <text evidence="1">Component of the lipopolysaccharide transport and assembly complex.</text>
</comment>
<keyword evidence="1" id="KW-0998">Cell outer membrane</keyword>
<organism evidence="3 4">
    <name type="scientific">Rhodobacter calidifons</name>
    <dbReference type="NCBI Taxonomy" id="2715277"/>
    <lineage>
        <taxon>Bacteria</taxon>
        <taxon>Pseudomonadati</taxon>
        <taxon>Pseudomonadota</taxon>
        <taxon>Alphaproteobacteria</taxon>
        <taxon>Rhodobacterales</taxon>
        <taxon>Rhodobacter group</taxon>
        <taxon>Rhodobacter</taxon>
    </lineage>
</organism>
<dbReference type="PANTHER" id="PTHR30189:SF1">
    <property type="entry name" value="LPS-ASSEMBLY PROTEIN LPTD"/>
    <property type="match status" value="1"/>
</dbReference>
<feature type="domain" description="LptD C-terminal" evidence="2">
    <location>
        <begin position="269"/>
        <end position="639"/>
    </location>
</feature>
<dbReference type="PANTHER" id="PTHR30189">
    <property type="entry name" value="LPS-ASSEMBLY PROTEIN"/>
    <property type="match status" value="1"/>
</dbReference>
<dbReference type="RefSeq" id="WP_166403335.1">
    <property type="nucleotide sequence ID" value="NZ_JAANHS010000007.1"/>
</dbReference>
<reference evidence="3 4" key="1">
    <citation type="journal article" date="2022" name="Microorganisms">
        <title>Genome Sequence and Characterization of a Xanthorhodopsin-Containing, Aerobic Anoxygenic Phototrophic Rhodobacter Species, Isolated from Mesophilic Conditions at Yellowstone National Park.</title>
        <authorList>
            <person name="Kyndt J.A."/>
            <person name="Robertson S."/>
            <person name="Shoffstall I.B."/>
            <person name="Ramaley R.F."/>
            <person name="Meyer T.E."/>
        </authorList>
    </citation>
    <scope>NUCLEOTIDE SEQUENCE [LARGE SCALE GENOMIC DNA]</scope>
    <source>
        <strain evidence="3 4">M37P</strain>
    </source>
</reference>
<dbReference type="InterPro" id="IPR020889">
    <property type="entry name" value="LipoPS_assembly_LptD"/>
</dbReference>
<protein>
    <recommendedName>
        <fullName evidence="1">LPS-assembly protein LptD</fullName>
    </recommendedName>
</protein>
<comment type="function">
    <text evidence="1">Involved in the assembly of lipopolysaccharide (LPS) at the surface of the outer membrane.</text>
</comment>
<dbReference type="InterPro" id="IPR050218">
    <property type="entry name" value="LptD"/>
</dbReference>
<evidence type="ECO:0000313" key="3">
    <source>
        <dbReference type="EMBL" id="NHB77314.1"/>
    </source>
</evidence>
<comment type="caution">
    <text evidence="3">The sequence shown here is derived from an EMBL/GenBank/DDBJ whole genome shotgun (WGS) entry which is preliminary data.</text>
</comment>
<keyword evidence="4" id="KW-1185">Reference proteome</keyword>
<dbReference type="Proteomes" id="UP001515660">
    <property type="component" value="Unassembled WGS sequence"/>
</dbReference>
<sequence length="713" mass="77837" precursor="true">MRRLLILFAALAAFALPALAQDRATLVSDSLRITGDTRLIAEGNVEVFFKGRRLKASRIVFDQQTDRLEISGPIVLTEETGQTLILASQAELAADLSEGILSSARLVLNQQLQLAANRMVRVAGRYTALQSVAASSCKVCEGDPTPLWEIRARRVVHDEEARQIYFDRAQFRLAGVPVFYIPRLRMPDPTLKRATGFLMPGIRTTSDLGTGIRLPYFIVIGKSADLTLTPYLTARQSQTLGLRYRQAFATGLIEATGSVTRDRLFPGETRGYLRLQGSFALPRRFMLTFDGQTVSDPAYMLDYGLGNADRLDSRIEIRRTRRNEHIAARIISFQTLREDESDSSIPSLVADLTFHRRFSLGPLGGEGGLRLQTHNQYRSSNDPFDGPDSDDIPDGRDIGRISARIDWRRSFVLPAGIEATVLGEATADAYTITDDATYAGSTTRTHAAAGAELRWPWVKAGSGGATHVIEPVVQLIYATKPAETIPNEDSALVEFDEASLFALDRFPGSDAVERGTRANIGIGWTRHDPAGWSLGVTLGRVIRKADLGQFGPGSGFAGARSDWLAAANLTLADGLALTGRLVLDDDLSLTKAEARLALNGPKTALATSLIWAVRDLLENRPDPTREITFDARRRVTPNWTANFSGRYDFVADRGTVAGLGLGFQNECVRLDVSLSRRFTSSTSVNPTTDFELSLDLIGFGGGATAGPARSCRQ</sequence>
<dbReference type="HAMAP" id="MF_01411">
    <property type="entry name" value="LPS_assembly_LptD"/>
    <property type="match status" value="1"/>
</dbReference>
<keyword evidence="1" id="KW-0732">Signal</keyword>
<evidence type="ECO:0000259" key="2">
    <source>
        <dbReference type="Pfam" id="PF04453"/>
    </source>
</evidence>
<dbReference type="EMBL" id="JAANHS010000007">
    <property type="protein sequence ID" value="NHB77314.1"/>
    <property type="molecule type" value="Genomic_DNA"/>
</dbReference>
<evidence type="ECO:0000256" key="1">
    <source>
        <dbReference type="HAMAP-Rule" id="MF_01411"/>
    </source>
</evidence>
<comment type="similarity">
    <text evidence="1">Belongs to the LptD family.</text>
</comment>
<accession>A0ABX0G841</accession>
<keyword evidence="1" id="KW-0472">Membrane</keyword>
<feature type="chain" id="PRO_5044904934" description="LPS-assembly protein LptD" evidence="1">
    <location>
        <begin position="21"/>
        <end position="713"/>
    </location>
</feature>
<comment type="caution">
    <text evidence="1">Lacks conserved residue(s) required for the propagation of feature annotation.</text>
</comment>
<name>A0ABX0G841_9RHOB</name>
<dbReference type="InterPro" id="IPR007543">
    <property type="entry name" value="LptD_C"/>
</dbReference>